<dbReference type="RefSeq" id="WP_310262646.1">
    <property type="nucleotide sequence ID" value="NZ_JAVDWA010000013.1"/>
</dbReference>
<dbReference type="InterPro" id="IPR034660">
    <property type="entry name" value="DinB/YfiT-like"/>
</dbReference>
<evidence type="ECO:0000256" key="2">
    <source>
        <dbReference type="ARBA" id="ARBA00022723"/>
    </source>
</evidence>
<organism evidence="3 4">
    <name type="scientific">Fictibacillus barbaricus</name>
    <dbReference type="NCBI Taxonomy" id="182136"/>
    <lineage>
        <taxon>Bacteria</taxon>
        <taxon>Bacillati</taxon>
        <taxon>Bacillota</taxon>
        <taxon>Bacilli</taxon>
        <taxon>Bacillales</taxon>
        <taxon>Fictibacillaceae</taxon>
        <taxon>Fictibacillus</taxon>
    </lineage>
</organism>
<dbReference type="SUPFAM" id="SSF109854">
    <property type="entry name" value="DinB/YfiT-like putative metalloenzymes"/>
    <property type="match status" value="1"/>
</dbReference>
<sequence>MVNAAISMTETLLDEFYVIVRTTSQLLKKADASVYDYRPAENMRTFLELANHLVQIPHVDLAILQEKSEADIRKLEDKLRAENEAELTHVLEEGYHLLKSYFLSLSQEDFFQKETKAFYAEKGMSQAKWLVEIVTHAFHHRGQLFTYLKQTKHDVNMFDLY</sequence>
<dbReference type="EMBL" id="JAVDWA010000013">
    <property type="protein sequence ID" value="MDR7074905.1"/>
    <property type="molecule type" value="Genomic_DNA"/>
</dbReference>
<dbReference type="Proteomes" id="UP001258181">
    <property type="component" value="Unassembled WGS sequence"/>
</dbReference>
<protein>
    <submittedName>
        <fullName evidence="3">Damage-inducible protein DinB</fullName>
    </submittedName>
</protein>
<evidence type="ECO:0000313" key="3">
    <source>
        <dbReference type="EMBL" id="MDR7074905.1"/>
    </source>
</evidence>
<dbReference type="Gene3D" id="1.20.120.450">
    <property type="entry name" value="dinb family like domain"/>
    <property type="match status" value="1"/>
</dbReference>
<dbReference type="InterPro" id="IPR007837">
    <property type="entry name" value="DinB"/>
</dbReference>
<proteinExistence type="inferred from homology"/>
<comment type="caution">
    <text evidence="3">The sequence shown here is derived from an EMBL/GenBank/DDBJ whole genome shotgun (WGS) entry which is preliminary data.</text>
</comment>
<gene>
    <name evidence="3" type="ORF">J2X07_003920</name>
</gene>
<accession>A0ABU1U5Z6</accession>
<evidence type="ECO:0000256" key="1">
    <source>
        <dbReference type="ARBA" id="ARBA00008635"/>
    </source>
</evidence>
<keyword evidence="2" id="KW-0479">Metal-binding</keyword>
<name>A0ABU1U5Z6_9BACL</name>
<reference evidence="3 4" key="1">
    <citation type="submission" date="2023-07" db="EMBL/GenBank/DDBJ databases">
        <title>Sorghum-associated microbial communities from plants grown in Nebraska, USA.</title>
        <authorList>
            <person name="Schachtman D."/>
        </authorList>
    </citation>
    <scope>NUCLEOTIDE SEQUENCE [LARGE SCALE GENOMIC DNA]</scope>
    <source>
        <strain evidence="3 4">BE211</strain>
    </source>
</reference>
<evidence type="ECO:0000313" key="4">
    <source>
        <dbReference type="Proteomes" id="UP001258181"/>
    </source>
</evidence>
<keyword evidence="4" id="KW-1185">Reference proteome</keyword>
<comment type="similarity">
    <text evidence="1">Belongs to the DinB family.</text>
</comment>
<dbReference type="Pfam" id="PF05163">
    <property type="entry name" value="DinB"/>
    <property type="match status" value="1"/>
</dbReference>